<evidence type="ECO:0008006" key="5">
    <source>
        <dbReference type="Google" id="ProtNLM"/>
    </source>
</evidence>
<dbReference type="PROSITE" id="PS51257">
    <property type="entry name" value="PROKAR_LIPOPROTEIN"/>
    <property type="match status" value="1"/>
</dbReference>
<evidence type="ECO:0000313" key="4">
    <source>
        <dbReference type="Proteomes" id="UP000252085"/>
    </source>
</evidence>
<feature type="signal peptide" evidence="2">
    <location>
        <begin position="1"/>
        <end position="19"/>
    </location>
</feature>
<proteinExistence type="predicted"/>
<evidence type="ECO:0000313" key="3">
    <source>
        <dbReference type="EMBL" id="RCJ36571.1"/>
    </source>
</evidence>
<name>A0A367RL04_NOSPU</name>
<evidence type="ECO:0000256" key="1">
    <source>
        <dbReference type="SAM" id="MobiDB-lite"/>
    </source>
</evidence>
<evidence type="ECO:0000256" key="2">
    <source>
        <dbReference type="SAM" id="SignalP"/>
    </source>
</evidence>
<feature type="region of interest" description="Disordered" evidence="1">
    <location>
        <begin position="24"/>
        <end position="66"/>
    </location>
</feature>
<gene>
    <name evidence="3" type="ORF">A6769_15690</name>
</gene>
<dbReference type="AlphaFoldDB" id="A0A367RL04"/>
<organism evidence="3 4">
    <name type="scientific">Nostoc punctiforme NIES-2108</name>
    <dbReference type="NCBI Taxonomy" id="1356359"/>
    <lineage>
        <taxon>Bacteria</taxon>
        <taxon>Bacillati</taxon>
        <taxon>Cyanobacteriota</taxon>
        <taxon>Cyanophyceae</taxon>
        <taxon>Nostocales</taxon>
        <taxon>Nostocaceae</taxon>
        <taxon>Nostoc</taxon>
    </lineage>
</organism>
<feature type="chain" id="PRO_5016925357" description="Lipoprotein" evidence="2">
    <location>
        <begin position="20"/>
        <end position="123"/>
    </location>
</feature>
<feature type="compositionally biased region" description="Polar residues" evidence="1">
    <location>
        <begin position="24"/>
        <end position="55"/>
    </location>
</feature>
<dbReference type="EMBL" id="LXQE01000148">
    <property type="protein sequence ID" value="RCJ36571.1"/>
    <property type="molecule type" value="Genomic_DNA"/>
</dbReference>
<comment type="caution">
    <text evidence="3">The sequence shown here is derived from an EMBL/GenBank/DDBJ whole genome shotgun (WGS) entry which is preliminary data.</text>
</comment>
<accession>A0A367RL04</accession>
<dbReference type="Proteomes" id="UP000252085">
    <property type="component" value="Unassembled WGS sequence"/>
</dbReference>
<sequence>MIKKQIILPTLLFATILVGGITGCTSSKSPDVSQGDNSGTKVSDTNTSAPSSPRANTPERAQKREAIRQQVEAVLTPDQVKELSAKLQQGEKMRKAVFSLNLTAEQKTKIQDIFKTAYPRRKG</sequence>
<keyword evidence="2" id="KW-0732">Signal</keyword>
<reference evidence="4" key="1">
    <citation type="submission" date="2016-04" db="EMBL/GenBank/DDBJ databases">
        <authorList>
            <person name="Tabuchi Yagui T.R."/>
        </authorList>
    </citation>
    <scope>NUCLEOTIDE SEQUENCE [LARGE SCALE GENOMIC DNA]</scope>
</reference>
<protein>
    <recommendedName>
        <fullName evidence="5">Lipoprotein</fullName>
    </recommendedName>
</protein>